<dbReference type="InterPro" id="IPR011761">
    <property type="entry name" value="ATP-grasp"/>
</dbReference>
<evidence type="ECO:0000313" key="3">
    <source>
        <dbReference type="EMBL" id="TSC90774.1"/>
    </source>
</evidence>
<dbReference type="EMBL" id="VMGH01000059">
    <property type="protein sequence ID" value="TSC90774.1"/>
    <property type="molecule type" value="Genomic_DNA"/>
</dbReference>
<reference evidence="3 4" key="1">
    <citation type="submission" date="2017-07" db="EMBL/GenBank/DDBJ databases">
        <title>Mechanisms for carbon and nitrogen cycling indicate functional differentiation within the Candidate Phyla Radiation.</title>
        <authorList>
            <person name="Danczak R.E."/>
            <person name="Johnston M.D."/>
            <person name="Kenah C."/>
            <person name="Slattery M."/>
            <person name="Wrighton K.C."/>
            <person name="Wilkins M.J."/>
        </authorList>
    </citation>
    <scope>NUCLEOTIDE SEQUENCE [LARGE SCALE GENOMIC DNA]</scope>
    <source>
        <strain evidence="3">Licking1014_96</strain>
    </source>
</reference>
<dbReference type="InterPro" id="IPR013815">
    <property type="entry name" value="ATP_grasp_subdomain_1"/>
</dbReference>
<dbReference type="PANTHER" id="PTHR21621:SF0">
    <property type="entry name" value="BETA-CITRYLGLUTAMATE SYNTHASE B-RELATED"/>
    <property type="match status" value="1"/>
</dbReference>
<dbReference type="Proteomes" id="UP000318296">
    <property type="component" value="Unassembled WGS sequence"/>
</dbReference>
<dbReference type="PROSITE" id="PS50975">
    <property type="entry name" value="ATP_GRASP"/>
    <property type="match status" value="1"/>
</dbReference>
<keyword evidence="3" id="KW-0436">Ligase</keyword>
<dbReference type="Gene3D" id="3.30.1490.20">
    <property type="entry name" value="ATP-grasp fold, A domain"/>
    <property type="match status" value="1"/>
</dbReference>
<dbReference type="SUPFAM" id="SSF56059">
    <property type="entry name" value="Glutathione synthetase ATP-binding domain-like"/>
    <property type="match status" value="1"/>
</dbReference>
<dbReference type="GO" id="GO:0009432">
    <property type="term" value="P:SOS response"/>
    <property type="evidence" value="ECO:0007669"/>
    <property type="project" value="TreeGrafter"/>
</dbReference>
<sequence>MRICILGSKKSQETELLLAEAKKHRHQVRVVLIDDLIFIGGRERVITYQGDEVSSQFDVFLVRGLNRHPDETLLLCNYLFEKGKVVVDQRLADKRYYRTKLATAFKFADSKINYPATYFISNPKKIDEVVKKVGFPLIVKEAWGMHSHGVLRFKRQKGAENFFKDKKGEYLIQKDLKENEYYRVFVIGDEVVGAMKRTKKRPLSSRAVESGVKSARIKIDEGLESLALRAAKLSGNDISGLDFIKHEGNYYLLEANRSPQFRVLSKITGINIAAKIINYLEDKFKKK</sequence>
<accession>A0A554LD07</accession>
<dbReference type="PANTHER" id="PTHR21621">
    <property type="entry name" value="RIBOSOMAL PROTEIN S6 MODIFICATION PROTEIN"/>
    <property type="match status" value="1"/>
</dbReference>
<evidence type="ECO:0000259" key="2">
    <source>
        <dbReference type="PROSITE" id="PS50975"/>
    </source>
</evidence>
<dbReference type="Gene3D" id="3.40.50.20">
    <property type="match status" value="1"/>
</dbReference>
<feature type="domain" description="ATP-grasp" evidence="2">
    <location>
        <begin position="104"/>
        <end position="281"/>
    </location>
</feature>
<proteinExistence type="predicted"/>
<name>A0A554LD07_9BACT</name>
<protein>
    <submittedName>
        <fullName evidence="3">Alpha-L-glutamate ligase</fullName>
    </submittedName>
</protein>
<dbReference type="Gene3D" id="3.30.470.20">
    <property type="entry name" value="ATP-grasp fold, B domain"/>
    <property type="match status" value="1"/>
</dbReference>
<dbReference type="InterPro" id="IPR013651">
    <property type="entry name" value="ATP-grasp_RimK-type"/>
</dbReference>
<organism evidence="3 4">
    <name type="scientific">Candidatus Berkelbacteria bacterium Licking1014_96</name>
    <dbReference type="NCBI Taxonomy" id="2017149"/>
    <lineage>
        <taxon>Bacteria</taxon>
        <taxon>Candidatus Berkelbacteria</taxon>
    </lineage>
</organism>
<dbReference type="GO" id="GO:0005524">
    <property type="term" value="F:ATP binding"/>
    <property type="evidence" value="ECO:0007669"/>
    <property type="project" value="UniProtKB-UniRule"/>
</dbReference>
<dbReference type="GO" id="GO:0046872">
    <property type="term" value="F:metal ion binding"/>
    <property type="evidence" value="ECO:0007669"/>
    <property type="project" value="InterPro"/>
</dbReference>
<dbReference type="AlphaFoldDB" id="A0A554LD07"/>
<dbReference type="GO" id="GO:0018169">
    <property type="term" value="F:ribosomal S6-glutamic acid ligase activity"/>
    <property type="evidence" value="ECO:0007669"/>
    <property type="project" value="TreeGrafter"/>
</dbReference>
<gene>
    <name evidence="3" type="ORF">CEN92_387</name>
</gene>
<dbReference type="GO" id="GO:0005737">
    <property type="term" value="C:cytoplasm"/>
    <property type="evidence" value="ECO:0007669"/>
    <property type="project" value="TreeGrafter"/>
</dbReference>
<dbReference type="Pfam" id="PF08443">
    <property type="entry name" value="RimK"/>
    <property type="match status" value="1"/>
</dbReference>
<evidence type="ECO:0000313" key="4">
    <source>
        <dbReference type="Proteomes" id="UP000318296"/>
    </source>
</evidence>
<keyword evidence="1" id="KW-0547">Nucleotide-binding</keyword>
<comment type="caution">
    <text evidence="3">The sequence shown here is derived from an EMBL/GenBank/DDBJ whole genome shotgun (WGS) entry which is preliminary data.</text>
</comment>
<evidence type="ECO:0000256" key="1">
    <source>
        <dbReference type="PROSITE-ProRule" id="PRU00409"/>
    </source>
</evidence>
<keyword evidence="1" id="KW-0067">ATP-binding</keyword>